<comment type="caution">
    <text evidence="1">The sequence shown here is derived from an EMBL/GenBank/DDBJ whole genome shotgun (WGS) entry which is preliminary data.</text>
</comment>
<evidence type="ECO:0000313" key="2">
    <source>
        <dbReference type="Proteomes" id="UP001143981"/>
    </source>
</evidence>
<dbReference type="EMBL" id="JANBOI010000212">
    <property type="protein sequence ID" value="KAJ1732585.1"/>
    <property type="molecule type" value="Genomic_DNA"/>
</dbReference>
<protein>
    <submittedName>
        <fullName evidence="1">Uncharacterized protein</fullName>
    </submittedName>
</protein>
<proteinExistence type="predicted"/>
<organism evidence="1 2">
    <name type="scientific">Coemansia biformis</name>
    <dbReference type="NCBI Taxonomy" id="1286918"/>
    <lineage>
        <taxon>Eukaryota</taxon>
        <taxon>Fungi</taxon>
        <taxon>Fungi incertae sedis</taxon>
        <taxon>Zoopagomycota</taxon>
        <taxon>Kickxellomycotina</taxon>
        <taxon>Kickxellomycetes</taxon>
        <taxon>Kickxellales</taxon>
        <taxon>Kickxellaceae</taxon>
        <taxon>Coemansia</taxon>
    </lineage>
</organism>
<feature type="non-terminal residue" evidence="1">
    <location>
        <position position="190"/>
    </location>
</feature>
<dbReference type="AlphaFoldDB" id="A0A9W7YE70"/>
<keyword evidence="2" id="KW-1185">Reference proteome</keyword>
<name>A0A9W7YE70_9FUNG</name>
<evidence type="ECO:0000313" key="1">
    <source>
        <dbReference type="EMBL" id="KAJ1732585.1"/>
    </source>
</evidence>
<accession>A0A9W7YE70</accession>
<sequence>DASAIAKGGALSLINNSILGAMSFENASRADLRLEFGQATYADKLQMACAMRDFLLRIGDIVPHAQVAYVFVHHGEQCQKLTHHGTLDLLANELFGQLPERQCMSDNGPAQPYLGNMMFTENLTNIGCVWRENYHHVAQLITRSAGTLLVLNLVVQHLGGLQDLFPKADGNGGMYPPMLQCSAMSVFCGA</sequence>
<gene>
    <name evidence="1" type="ORF">LPJ61_001976</name>
</gene>
<reference evidence="1" key="1">
    <citation type="submission" date="2022-07" db="EMBL/GenBank/DDBJ databases">
        <title>Phylogenomic reconstructions and comparative analyses of Kickxellomycotina fungi.</title>
        <authorList>
            <person name="Reynolds N.K."/>
            <person name="Stajich J.E."/>
            <person name="Barry K."/>
            <person name="Grigoriev I.V."/>
            <person name="Crous P."/>
            <person name="Smith M.E."/>
        </authorList>
    </citation>
    <scope>NUCLEOTIDE SEQUENCE</scope>
    <source>
        <strain evidence="1">BCRC 34381</strain>
    </source>
</reference>
<dbReference type="Proteomes" id="UP001143981">
    <property type="component" value="Unassembled WGS sequence"/>
</dbReference>